<gene>
    <name evidence="1" type="ORF">METZ01_LOCUS124794</name>
</gene>
<name>A0A381Y4Y9_9ZZZZ</name>
<dbReference type="AlphaFoldDB" id="A0A381Y4Y9"/>
<protein>
    <submittedName>
        <fullName evidence="1">Uncharacterized protein</fullName>
    </submittedName>
</protein>
<evidence type="ECO:0000313" key="1">
    <source>
        <dbReference type="EMBL" id="SVA71940.1"/>
    </source>
</evidence>
<dbReference type="EMBL" id="UINC01017375">
    <property type="protein sequence ID" value="SVA71940.1"/>
    <property type="molecule type" value="Genomic_DNA"/>
</dbReference>
<accession>A0A381Y4Y9</accession>
<feature type="non-terminal residue" evidence="1">
    <location>
        <position position="196"/>
    </location>
</feature>
<sequence length="196" mass="19762">MAITGSTVAATQSLEEFRLEFNKIVSDVTQLQDNPTYGTSLIFEGTTDDAFETTFTVSDPSADRTVTIPDADGTILLTGAAAFSVADGGTIGSATSAEAMTIASDGVVTFSDPPVLTEIDSGSTITLDATTDIVLDAGGADIFLKDDGTQFGNLVNNGGELRITSSSSNTTALSFSGANITAAGTFTGGGLMTTGG</sequence>
<proteinExistence type="predicted"/>
<reference evidence="1" key="1">
    <citation type="submission" date="2018-05" db="EMBL/GenBank/DDBJ databases">
        <authorList>
            <person name="Lanie J.A."/>
            <person name="Ng W.-L."/>
            <person name="Kazmierczak K.M."/>
            <person name="Andrzejewski T.M."/>
            <person name="Davidsen T.M."/>
            <person name="Wayne K.J."/>
            <person name="Tettelin H."/>
            <person name="Glass J.I."/>
            <person name="Rusch D."/>
            <person name="Podicherti R."/>
            <person name="Tsui H.-C.T."/>
            <person name="Winkler M.E."/>
        </authorList>
    </citation>
    <scope>NUCLEOTIDE SEQUENCE</scope>
</reference>
<organism evidence="1">
    <name type="scientific">marine metagenome</name>
    <dbReference type="NCBI Taxonomy" id="408172"/>
    <lineage>
        <taxon>unclassified sequences</taxon>
        <taxon>metagenomes</taxon>
        <taxon>ecological metagenomes</taxon>
    </lineage>
</organism>